<feature type="binding site" evidence="12">
    <location>
        <position position="246"/>
    </location>
    <ligand>
        <name>Mg(2+)</name>
        <dbReference type="ChEBI" id="CHEBI:18420"/>
    </ligand>
</feature>
<evidence type="ECO:0000256" key="6">
    <source>
        <dbReference type="ARBA" id="ARBA00022837"/>
    </source>
</evidence>
<feature type="binding site" evidence="11">
    <location>
        <position position="257"/>
    </location>
    <ligand>
        <name>substrate</name>
    </ligand>
</feature>
<keyword evidence="9 13" id="KW-0585">Phenylalanine catabolism</keyword>
<evidence type="ECO:0000256" key="7">
    <source>
        <dbReference type="ARBA" id="ARBA00022842"/>
    </source>
</evidence>
<keyword evidence="4 12" id="KW-0479">Metal-binding</keyword>
<dbReference type="Pfam" id="PF09298">
    <property type="entry name" value="FAA_hydrolase_N"/>
    <property type="match status" value="1"/>
</dbReference>
<evidence type="ECO:0000259" key="14">
    <source>
        <dbReference type="Pfam" id="PF01557"/>
    </source>
</evidence>
<dbReference type="SUPFAM" id="SSF63433">
    <property type="entry name" value="Fumarylacetoacetate hydrolase, FAH, N-terminal domain"/>
    <property type="match status" value="1"/>
</dbReference>
<feature type="active site" description="Proton acceptor" evidence="10">
    <location>
        <position position="142"/>
    </location>
</feature>
<dbReference type="GO" id="GO:0046872">
    <property type="term" value="F:metal ion binding"/>
    <property type="evidence" value="ECO:0007669"/>
    <property type="project" value="UniProtKB-UniRule"/>
</dbReference>
<comment type="pathway">
    <text evidence="1 13">Amino-acid degradation; L-phenylalanine degradation; acetoacetate and fumarate from L-phenylalanine: step 6/6.</text>
</comment>
<evidence type="ECO:0000256" key="9">
    <source>
        <dbReference type="ARBA" id="ARBA00023232"/>
    </source>
</evidence>
<evidence type="ECO:0000256" key="5">
    <source>
        <dbReference type="ARBA" id="ARBA00022801"/>
    </source>
</evidence>
<name>A0AAE0TYV7_9PEZI</name>
<evidence type="ECO:0000259" key="15">
    <source>
        <dbReference type="Pfam" id="PF09298"/>
    </source>
</evidence>
<dbReference type="AlphaFoldDB" id="A0AAE0TYV7"/>
<dbReference type="Gene3D" id="2.30.30.230">
    <property type="entry name" value="Fumarylacetoacetase, N-terminal domain"/>
    <property type="match status" value="1"/>
</dbReference>
<reference evidence="16" key="1">
    <citation type="journal article" date="2023" name="Mol. Phylogenet. Evol.">
        <title>Genome-scale phylogeny and comparative genomics of the fungal order Sordariales.</title>
        <authorList>
            <person name="Hensen N."/>
            <person name="Bonometti L."/>
            <person name="Westerberg I."/>
            <person name="Brannstrom I.O."/>
            <person name="Guillou S."/>
            <person name="Cros-Aarteil S."/>
            <person name="Calhoun S."/>
            <person name="Haridas S."/>
            <person name="Kuo A."/>
            <person name="Mondo S."/>
            <person name="Pangilinan J."/>
            <person name="Riley R."/>
            <person name="LaButti K."/>
            <person name="Andreopoulos B."/>
            <person name="Lipzen A."/>
            <person name="Chen C."/>
            <person name="Yan M."/>
            <person name="Daum C."/>
            <person name="Ng V."/>
            <person name="Clum A."/>
            <person name="Steindorff A."/>
            <person name="Ohm R.A."/>
            <person name="Martin F."/>
            <person name="Silar P."/>
            <person name="Natvig D.O."/>
            <person name="Lalanne C."/>
            <person name="Gautier V."/>
            <person name="Ament-Velasquez S.L."/>
            <person name="Kruys A."/>
            <person name="Hutchinson M.I."/>
            <person name="Powell A.J."/>
            <person name="Barry K."/>
            <person name="Miller A.N."/>
            <person name="Grigoriev I.V."/>
            <person name="Debuchy R."/>
            <person name="Gladieux P."/>
            <person name="Hiltunen Thoren M."/>
            <person name="Johannesson H."/>
        </authorList>
    </citation>
    <scope>NUCLEOTIDE SEQUENCE</scope>
    <source>
        <strain evidence="16">CBS 958.72</strain>
    </source>
</reference>
<feature type="binding site" evidence="12">
    <location>
        <position position="135"/>
    </location>
    <ligand>
        <name>Ca(2+)</name>
        <dbReference type="ChEBI" id="CHEBI:29108"/>
    </ligand>
</feature>
<feature type="binding site" evidence="12">
    <location>
        <position position="246"/>
    </location>
    <ligand>
        <name>Ca(2+)</name>
        <dbReference type="ChEBI" id="CHEBI:29108"/>
    </ligand>
</feature>
<dbReference type="Pfam" id="PF01557">
    <property type="entry name" value="FAA_hydrolase"/>
    <property type="match status" value="1"/>
</dbReference>
<keyword evidence="7 12" id="KW-0460">Magnesium</keyword>
<dbReference type="EMBL" id="JAULSN010000001">
    <property type="protein sequence ID" value="KAK3384698.1"/>
    <property type="molecule type" value="Genomic_DNA"/>
</dbReference>
<feature type="binding site" evidence="11">
    <location>
        <position position="363"/>
    </location>
    <ligand>
        <name>substrate</name>
    </ligand>
</feature>
<dbReference type="InterPro" id="IPR005959">
    <property type="entry name" value="Fumarylacetoacetase"/>
</dbReference>
<comment type="similarity">
    <text evidence="2 13">Belongs to the FAH family.</text>
</comment>
<sequence length="432" mass="46599">MAESWVPIAPSSDFSLANIPFGIVSTSADPTPHAAVAIGAEVLDLKVLISHHGLEKAFPGIDGLEGVFSQPTLNAFAQLGSGVHRSVRRRLQEILGSAPSSSSLLRDDEELRARALIAQKKVKMHLPMDVGDYTDFYAGYHHAHAVGVMFRGPENALQPNYSHLPVGYHGRASSIVVSGTPIHRPVGQILLDPAAEPKQPTTGPSRRLDIELELGCFISRPNKMGESVDVNDANPGHIFGYVLLNDWSARDIQTWEYVPLGPFNGKNFATTISPWVVLADALKPFRAKAIDNPTPLQEYLKEQQTDNVFDIDLEVELMTADGGETVISRTSSKHLMWSFPQMIAHHTLGGCPLRTGDLLGSGTISGPGGEGESGSLLEMTHGGKREVLLSGMDARTFLKDGDTITLRGSAGPRGARVGFGECVGRVYTSLRR</sequence>
<evidence type="ECO:0000256" key="3">
    <source>
        <dbReference type="ARBA" id="ARBA00012094"/>
    </source>
</evidence>
<dbReference type="Proteomes" id="UP001287356">
    <property type="component" value="Unassembled WGS sequence"/>
</dbReference>
<dbReference type="PANTHER" id="PTHR43069:SF2">
    <property type="entry name" value="FUMARYLACETOACETASE"/>
    <property type="match status" value="1"/>
</dbReference>
<reference evidence="16" key="2">
    <citation type="submission" date="2023-06" db="EMBL/GenBank/DDBJ databases">
        <authorList>
            <consortium name="Lawrence Berkeley National Laboratory"/>
            <person name="Haridas S."/>
            <person name="Hensen N."/>
            <person name="Bonometti L."/>
            <person name="Westerberg I."/>
            <person name="Brannstrom I.O."/>
            <person name="Guillou S."/>
            <person name="Cros-Aarteil S."/>
            <person name="Calhoun S."/>
            <person name="Kuo A."/>
            <person name="Mondo S."/>
            <person name="Pangilinan J."/>
            <person name="Riley R."/>
            <person name="Labutti K."/>
            <person name="Andreopoulos B."/>
            <person name="Lipzen A."/>
            <person name="Chen C."/>
            <person name="Yanf M."/>
            <person name="Daum C."/>
            <person name="Ng V."/>
            <person name="Clum A."/>
            <person name="Steindorff A."/>
            <person name="Ohm R."/>
            <person name="Martin F."/>
            <person name="Silar P."/>
            <person name="Natvig D."/>
            <person name="Lalanne C."/>
            <person name="Gautier V."/>
            <person name="Ament-Velasquez S.L."/>
            <person name="Kruys A."/>
            <person name="Hutchinson M.I."/>
            <person name="Powell A.J."/>
            <person name="Barry K."/>
            <person name="Miller A.N."/>
            <person name="Grigoriev I.V."/>
            <person name="Debuchy R."/>
            <person name="Gladieux P."/>
            <person name="Thoren M.H."/>
            <person name="Johannesson H."/>
        </authorList>
    </citation>
    <scope>NUCLEOTIDE SEQUENCE</scope>
    <source>
        <strain evidence="16">CBS 958.72</strain>
    </source>
</reference>
<comment type="caution">
    <text evidence="16">The sequence shown here is derived from an EMBL/GenBank/DDBJ whole genome shotgun (WGS) entry which is preliminary data.</text>
</comment>
<comment type="catalytic activity">
    <reaction evidence="13">
        <text>4-fumarylacetoacetate + H2O = acetoacetate + fumarate + H(+)</text>
        <dbReference type="Rhea" id="RHEA:10244"/>
        <dbReference type="ChEBI" id="CHEBI:13705"/>
        <dbReference type="ChEBI" id="CHEBI:15377"/>
        <dbReference type="ChEBI" id="CHEBI:15378"/>
        <dbReference type="ChEBI" id="CHEBI:18034"/>
        <dbReference type="ChEBI" id="CHEBI:29806"/>
        <dbReference type="EC" id="3.7.1.2"/>
    </reaction>
</comment>
<keyword evidence="17" id="KW-1185">Reference proteome</keyword>
<keyword evidence="6 12" id="KW-0106">Calcium</keyword>
<dbReference type="NCBIfam" id="TIGR01266">
    <property type="entry name" value="fum_ac_acetase"/>
    <property type="match status" value="1"/>
</dbReference>
<feature type="domain" description="Fumarylacetoacetase N-terminal" evidence="15">
    <location>
        <begin position="17"/>
        <end position="127"/>
    </location>
</feature>
<dbReference type="InterPro" id="IPR036462">
    <property type="entry name" value="Fumarylacetoacetase_N_sf"/>
</dbReference>
<feature type="binding site" evidence="12">
    <location>
        <position position="213"/>
    </location>
    <ligand>
        <name>Ca(2+)</name>
        <dbReference type="ChEBI" id="CHEBI:29108"/>
    </ligand>
</feature>
<organism evidence="16 17">
    <name type="scientific">Lasiosphaeria ovina</name>
    <dbReference type="NCBI Taxonomy" id="92902"/>
    <lineage>
        <taxon>Eukaryota</taxon>
        <taxon>Fungi</taxon>
        <taxon>Dikarya</taxon>
        <taxon>Ascomycota</taxon>
        <taxon>Pezizomycotina</taxon>
        <taxon>Sordariomycetes</taxon>
        <taxon>Sordariomycetidae</taxon>
        <taxon>Sordariales</taxon>
        <taxon>Lasiosphaeriaceae</taxon>
        <taxon>Lasiosphaeria</taxon>
    </lineage>
</organism>
<dbReference type="PANTHER" id="PTHR43069">
    <property type="entry name" value="FUMARYLACETOACETASE"/>
    <property type="match status" value="1"/>
</dbReference>
<dbReference type="FunFam" id="3.90.850.10:FF:000009">
    <property type="entry name" value="Fumarylacetoacetase"/>
    <property type="match status" value="1"/>
</dbReference>
<feature type="binding site" evidence="12">
    <location>
        <position position="266"/>
    </location>
    <ligand>
        <name>Mg(2+)</name>
        <dbReference type="ChEBI" id="CHEBI:18420"/>
    </ligand>
</feature>
<dbReference type="Gene3D" id="3.90.850.10">
    <property type="entry name" value="Fumarylacetoacetase-like, C-terminal domain"/>
    <property type="match status" value="1"/>
</dbReference>
<dbReference type="GO" id="GO:0006559">
    <property type="term" value="P:L-phenylalanine catabolic process"/>
    <property type="evidence" value="ECO:0007669"/>
    <property type="project" value="UniProtKB-UniRule"/>
</dbReference>
<feature type="binding site" evidence="11">
    <location>
        <position position="151"/>
    </location>
    <ligand>
        <name>substrate</name>
    </ligand>
</feature>
<feature type="domain" description="Fumarylacetoacetase-like C-terminal" evidence="14">
    <location>
        <begin position="137"/>
        <end position="426"/>
    </location>
</feature>
<evidence type="ECO:0000256" key="11">
    <source>
        <dbReference type="PIRSR" id="PIRSR605959-2"/>
    </source>
</evidence>
<feature type="binding site" evidence="11">
    <location>
        <position position="137"/>
    </location>
    <ligand>
        <name>substrate</name>
    </ligand>
</feature>
<keyword evidence="8 13" id="KW-0828">Tyrosine catabolism</keyword>
<dbReference type="InterPro" id="IPR015377">
    <property type="entry name" value="Fumarylacetoacetase_N"/>
</dbReference>
<dbReference type="InterPro" id="IPR011234">
    <property type="entry name" value="Fumarylacetoacetase-like_C"/>
</dbReference>
<evidence type="ECO:0000313" key="16">
    <source>
        <dbReference type="EMBL" id="KAK3384698.1"/>
    </source>
</evidence>
<dbReference type="InterPro" id="IPR036663">
    <property type="entry name" value="Fumarylacetoacetase_C_sf"/>
</dbReference>
<dbReference type="GO" id="GO:1902000">
    <property type="term" value="P:homogentisate catabolic process"/>
    <property type="evidence" value="ECO:0007669"/>
    <property type="project" value="TreeGrafter"/>
</dbReference>
<feature type="binding site" evidence="11">
    <location>
        <position position="253"/>
    </location>
    <ligand>
        <name>substrate</name>
    </ligand>
</feature>
<evidence type="ECO:0000256" key="13">
    <source>
        <dbReference type="RuleBase" id="RU366008"/>
    </source>
</evidence>
<dbReference type="EC" id="3.7.1.2" evidence="3 13"/>
<evidence type="ECO:0000256" key="4">
    <source>
        <dbReference type="ARBA" id="ARBA00022723"/>
    </source>
</evidence>
<dbReference type="SUPFAM" id="SSF56529">
    <property type="entry name" value="FAH"/>
    <property type="match status" value="1"/>
</dbReference>
<proteinExistence type="inferred from homology"/>
<protein>
    <recommendedName>
        <fullName evidence="3 13">Fumarylacetoacetase</fullName>
        <ecNumber evidence="3 13">3.7.1.2</ecNumber>
    </recommendedName>
    <alternativeName>
        <fullName evidence="13">Fumarylacetoacetate hydrolase</fullName>
    </alternativeName>
</protein>
<dbReference type="GO" id="GO:0006572">
    <property type="term" value="P:L-tyrosine catabolic process"/>
    <property type="evidence" value="ECO:0007669"/>
    <property type="project" value="UniProtKB-UniRule"/>
</dbReference>
<gene>
    <name evidence="16" type="ORF">B0T24DRAFT_609317</name>
</gene>
<feature type="binding site" evidence="12">
    <location>
        <position position="270"/>
    </location>
    <ligand>
        <name>Mg(2+)</name>
        <dbReference type="ChEBI" id="CHEBI:18420"/>
    </ligand>
</feature>
<evidence type="ECO:0000256" key="8">
    <source>
        <dbReference type="ARBA" id="ARBA00022878"/>
    </source>
</evidence>
<evidence type="ECO:0000256" key="10">
    <source>
        <dbReference type="PIRSR" id="PIRSR605959-1"/>
    </source>
</evidence>
<keyword evidence="5 13" id="KW-0378">Hydrolase</keyword>
<dbReference type="GO" id="GO:0004334">
    <property type="term" value="F:fumarylacetoacetase activity"/>
    <property type="evidence" value="ECO:0007669"/>
    <property type="project" value="UniProtKB-UniRule"/>
</dbReference>
<evidence type="ECO:0000313" key="17">
    <source>
        <dbReference type="Proteomes" id="UP001287356"/>
    </source>
</evidence>
<accession>A0AAE0TYV7</accession>
<evidence type="ECO:0000256" key="1">
    <source>
        <dbReference type="ARBA" id="ARBA00004782"/>
    </source>
</evidence>
<feature type="binding site" evidence="12">
    <location>
        <position position="211"/>
    </location>
    <ligand>
        <name>Ca(2+)</name>
        <dbReference type="ChEBI" id="CHEBI:29108"/>
    </ligand>
</feature>
<comment type="cofactor">
    <cofactor evidence="13">
        <name>Mg(2+)</name>
        <dbReference type="ChEBI" id="CHEBI:18420"/>
    </cofactor>
    <cofactor evidence="13">
        <name>Ca(2+)</name>
        <dbReference type="ChEBI" id="CHEBI:29108"/>
    </cofactor>
</comment>
<evidence type="ECO:0000256" key="2">
    <source>
        <dbReference type="ARBA" id="ARBA00010211"/>
    </source>
</evidence>
<evidence type="ECO:0000256" key="12">
    <source>
        <dbReference type="PIRSR" id="PIRSR605959-3"/>
    </source>
</evidence>